<dbReference type="GO" id="GO:0051301">
    <property type="term" value="P:cell division"/>
    <property type="evidence" value="ECO:0007669"/>
    <property type="project" value="UniProtKB-KW"/>
</dbReference>
<keyword evidence="9 15" id="KW-0862">Zinc</keyword>
<dbReference type="InterPro" id="IPR011546">
    <property type="entry name" value="Pept_M41_FtsH_extracell"/>
</dbReference>
<dbReference type="GO" id="GO:0004222">
    <property type="term" value="F:metalloendopeptidase activity"/>
    <property type="evidence" value="ECO:0007669"/>
    <property type="project" value="InterPro"/>
</dbReference>
<feature type="region of interest" description="Disordered" evidence="17">
    <location>
        <begin position="561"/>
        <end position="596"/>
    </location>
</feature>
<protein>
    <recommendedName>
        <fullName evidence="15">ATP-dependent zinc metalloprotease FtsH</fullName>
        <ecNumber evidence="15">3.4.24.-</ecNumber>
    </recommendedName>
</protein>
<accession>A0A2G6EA53</accession>
<evidence type="ECO:0000256" key="6">
    <source>
        <dbReference type="ARBA" id="ARBA00022723"/>
    </source>
</evidence>
<dbReference type="GO" id="GO:0006508">
    <property type="term" value="P:proteolysis"/>
    <property type="evidence" value="ECO:0007669"/>
    <property type="project" value="UniProtKB-KW"/>
</dbReference>
<evidence type="ECO:0000256" key="9">
    <source>
        <dbReference type="ARBA" id="ARBA00022833"/>
    </source>
</evidence>
<proteinExistence type="inferred from homology"/>
<dbReference type="GO" id="GO:0004176">
    <property type="term" value="F:ATP-dependent peptidase activity"/>
    <property type="evidence" value="ECO:0007669"/>
    <property type="project" value="InterPro"/>
</dbReference>
<feature type="compositionally biased region" description="Polar residues" evidence="17">
    <location>
        <begin position="571"/>
        <end position="580"/>
    </location>
</feature>
<comment type="similarity">
    <text evidence="16">Belongs to the AAA ATPase family.</text>
</comment>
<comment type="subunit">
    <text evidence="15">Homohexamer.</text>
</comment>
<dbReference type="PANTHER" id="PTHR23076">
    <property type="entry name" value="METALLOPROTEASE M41 FTSH"/>
    <property type="match status" value="1"/>
</dbReference>
<evidence type="ECO:0000256" key="17">
    <source>
        <dbReference type="SAM" id="MobiDB-lite"/>
    </source>
</evidence>
<dbReference type="GO" id="GO:0005886">
    <property type="term" value="C:plasma membrane"/>
    <property type="evidence" value="ECO:0007669"/>
    <property type="project" value="UniProtKB-SubCell"/>
</dbReference>
<dbReference type="InterPro" id="IPR003959">
    <property type="entry name" value="ATPase_AAA_core"/>
</dbReference>
<comment type="caution">
    <text evidence="19">The sequence shown here is derived from an EMBL/GenBank/DDBJ whole genome shotgun (WGS) entry which is preliminary data.</text>
</comment>
<feature type="active site" evidence="15">
    <location>
        <position position="385"/>
    </location>
</feature>
<dbReference type="EC" id="3.4.24.-" evidence="15"/>
<comment type="subcellular location">
    <subcellularLocation>
        <location evidence="15">Cell membrane</location>
        <topology evidence="15">Multi-pass membrane protein</topology>
        <orientation evidence="15">Cytoplasmic side</orientation>
    </subcellularLocation>
    <subcellularLocation>
        <location evidence="1">Membrane</location>
    </subcellularLocation>
</comment>
<dbReference type="Gene3D" id="1.10.8.60">
    <property type="match status" value="1"/>
</dbReference>
<evidence type="ECO:0000259" key="18">
    <source>
        <dbReference type="SMART" id="SM00382"/>
    </source>
</evidence>
<comment type="similarity">
    <text evidence="14 15">In the central section; belongs to the AAA ATPase family.</text>
</comment>
<dbReference type="SUPFAM" id="SSF52540">
    <property type="entry name" value="P-loop containing nucleoside triphosphate hydrolases"/>
    <property type="match status" value="1"/>
</dbReference>
<feature type="domain" description="AAA+ ATPase" evidence="18">
    <location>
        <begin position="154"/>
        <end position="293"/>
    </location>
</feature>
<keyword evidence="5 15" id="KW-0812">Transmembrane</keyword>
<dbReference type="Pfam" id="PF17862">
    <property type="entry name" value="AAA_lid_3"/>
    <property type="match status" value="1"/>
</dbReference>
<sequence length="596" mass="65726">MPYSVFKETLRQGQVRRVFIGDESISGELTQQDEKGNPIPFTTVKIDDPDLIQELEQQAVEYSGRHSRVWLSGIIGWGLTIVCVILMLVVILRRFGPGGSIMAFGKSHAKFYEEDEMRVTFDDVAGIEEAKEELLEIIEFLKTPDKFTNLGGKIPKGALLVGLPGTGKTLLAKAVAGEAQVPFLSISGSAFVEMFVGVGASRVRDLFQQAEHKAPCIIFIDELDALGKSRGVHPAGGHDEREQTLNQLLVEMDGFDSRHGVIIMAATNRPEILDRALMRPGRFDRQIFVDRPDIKGREQILTVHGNAIKMSEDVDLALIAARTPGFVGADLANVVNEAALLAARRDKQAVEMSDFEEAIDRVVSGLEKKSRVMSKREKEVTAYHEAGHALVASFLPNAAPVHKVSIIPRGFSLGVTMFLPVEERYLMTKSELLDQIGSSLGGRIAEELVFHEVSSGAQSDLKRSSDIARMMVKEYGMSERLGLVSFEGGGSPQFLDGFAYSDVVYSDKTAYQIDLEVKRIIDETYAKARKILEDRRDVLKTLADVLLEKEVIEREEFERIIGKTAEPHDQGSGTAETAQEASEHEIETLLPAESAP</sequence>
<keyword evidence="19" id="KW-0131">Cell cycle</keyword>
<keyword evidence="3 15" id="KW-1003">Cell membrane</keyword>
<feature type="transmembrane region" description="Helical" evidence="15">
    <location>
        <begin position="69"/>
        <end position="92"/>
    </location>
</feature>
<dbReference type="EMBL" id="PDPS01000021">
    <property type="protein sequence ID" value="PID58955.1"/>
    <property type="molecule type" value="Genomic_DNA"/>
</dbReference>
<evidence type="ECO:0000256" key="8">
    <source>
        <dbReference type="ARBA" id="ARBA00022801"/>
    </source>
</evidence>
<feature type="binding site" evidence="15">
    <location>
        <position position="460"/>
    </location>
    <ligand>
        <name>Zn(2+)</name>
        <dbReference type="ChEBI" id="CHEBI:29105"/>
        <note>catalytic</note>
    </ligand>
</feature>
<evidence type="ECO:0000313" key="20">
    <source>
        <dbReference type="Proteomes" id="UP000229740"/>
    </source>
</evidence>
<comment type="function">
    <text evidence="15">Acts as a processive, ATP-dependent zinc metallopeptidase for both cytoplasmic and membrane proteins. Plays a role in the quality control of integral membrane proteins.</text>
</comment>
<comment type="similarity">
    <text evidence="2 15">In the C-terminal section; belongs to the peptidase M41 family.</text>
</comment>
<dbReference type="PANTHER" id="PTHR23076:SF97">
    <property type="entry name" value="ATP-DEPENDENT ZINC METALLOPROTEASE YME1L1"/>
    <property type="match status" value="1"/>
</dbReference>
<dbReference type="GO" id="GO:0030163">
    <property type="term" value="P:protein catabolic process"/>
    <property type="evidence" value="ECO:0007669"/>
    <property type="project" value="UniProtKB-UniRule"/>
</dbReference>
<dbReference type="Pfam" id="PF00004">
    <property type="entry name" value="AAA"/>
    <property type="match status" value="1"/>
</dbReference>
<dbReference type="SMART" id="SM00382">
    <property type="entry name" value="AAA"/>
    <property type="match status" value="1"/>
</dbReference>
<keyword evidence="12 15" id="KW-0482">Metalloprotease</keyword>
<evidence type="ECO:0000313" key="19">
    <source>
        <dbReference type="EMBL" id="PID58955.1"/>
    </source>
</evidence>
<dbReference type="Pfam" id="PF06480">
    <property type="entry name" value="FtsH_ext"/>
    <property type="match status" value="1"/>
</dbReference>
<keyword evidence="11 15" id="KW-1133">Transmembrane helix</keyword>
<dbReference type="InterPro" id="IPR003593">
    <property type="entry name" value="AAA+_ATPase"/>
</dbReference>
<evidence type="ECO:0000256" key="15">
    <source>
        <dbReference type="HAMAP-Rule" id="MF_01458"/>
    </source>
</evidence>
<keyword evidence="13 15" id="KW-0472">Membrane</keyword>
<evidence type="ECO:0000256" key="16">
    <source>
        <dbReference type="RuleBase" id="RU003651"/>
    </source>
</evidence>
<dbReference type="InterPro" id="IPR005936">
    <property type="entry name" value="FtsH"/>
</dbReference>
<name>A0A2G6EA53_9BACT</name>
<comment type="cofactor">
    <cofactor evidence="15">
        <name>Zn(2+)</name>
        <dbReference type="ChEBI" id="CHEBI:29105"/>
    </cofactor>
    <text evidence="15">Binds 1 zinc ion per subunit.</text>
</comment>
<keyword evidence="8 15" id="KW-0378">Hydrolase</keyword>
<evidence type="ECO:0000256" key="3">
    <source>
        <dbReference type="ARBA" id="ARBA00022475"/>
    </source>
</evidence>
<evidence type="ECO:0000256" key="11">
    <source>
        <dbReference type="ARBA" id="ARBA00022989"/>
    </source>
</evidence>
<dbReference type="FunFam" id="1.20.58.760:FF:000001">
    <property type="entry name" value="ATP-dependent zinc metalloprotease FtsH"/>
    <property type="match status" value="1"/>
</dbReference>
<dbReference type="InterPro" id="IPR041569">
    <property type="entry name" value="AAA_lid_3"/>
</dbReference>
<dbReference type="InterPro" id="IPR000642">
    <property type="entry name" value="Peptidase_M41"/>
</dbReference>
<dbReference type="Gene3D" id="3.30.720.210">
    <property type="match status" value="1"/>
</dbReference>
<evidence type="ECO:0000256" key="5">
    <source>
        <dbReference type="ARBA" id="ARBA00022692"/>
    </source>
</evidence>
<dbReference type="Gene3D" id="3.40.50.300">
    <property type="entry name" value="P-loop containing nucleotide triphosphate hydrolases"/>
    <property type="match status" value="1"/>
</dbReference>
<keyword evidence="7 15" id="KW-0547">Nucleotide-binding</keyword>
<comment type="caution">
    <text evidence="15">Lacks conserved residue(s) required for the propagation of feature annotation.</text>
</comment>
<dbReference type="GO" id="GO:0005524">
    <property type="term" value="F:ATP binding"/>
    <property type="evidence" value="ECO:0007669"/>
    <property type="project" value="UniProtKB-UniRule"/>
</dbReference>
<evidence type="ECO:0000256" key="10">
    <source>
        <dbReference type="ARBA" id="ARBA00022840"/>
    </source>
</evidence>
<dbReference type="AlphaFoldDB" id="A0A2G6EA53"/>
<dbReference type="NCBIfam" id="TIGR01241">
    <property type="entry name" value="FtsH_fam"/>
    <property type="match status" value="1"/>
</dbReference>
<organism evidence="19 20">
    <name type="scientific">candidate division KSB3 bacterium</name>
    <dbReference type="NCBI Taxonomy" id="2044937"/>
    <lineage>
        <taxon>Bacteria</taxon>
        <taxon>candidate division KSB3</taxon>
    </lineage>
</organism>
<feature type="binding site" evidence="15">
    <location>
        <position position="388"/>
    </location>
    <ligand>
        <name>Zn(2+)</name>
        <dbReference type="ChEBI" id="CHEBI:29105"/>
        <note>catalytic</note>
    </ligand>
</feature>
<keyword evidence="6 15" id="KW-0479">Metal-binding</keyword>
<dbReference type="PROSITE" id="PS00674">
    <property type="entry name" value="AAA"/>
    <property type="match status" value="1"/>
</dbReference>
<evidence type="ECO:0000256" key="1">
    <source>
        <dbReference type="ARBA" id="ARBA00004370"/>
    </source>
</evidence>
<dbReference type="InterPro" id="IPR003960">
    <property type="entry name" value="ATPase_AAA_CS"/>
</dbReference>
<evidence type="ECO:0000256" key="12">
    <source>
        <dbReference type="ARBA" id="ARBA00023049"/>
    </source>
</evidence>
<dbReference type="Gene3D" id="1.20.58.760">
    <property type="entry name" value="Peptidase M41"/>
    <property type="match status" value="1"/>
</dbReference>
<evidence type="ECO:0000256" key="14">
    <source>
        <dbReference type="ARBA" id="ARBA00061570"/>
    </source>
</evidence>
<gene>
    <name evidence="15" type="primary">ftsH</name>
    <name evidence="19" type="ORF">CSB45_02450</name>
</gene>
<dbReference type="CDD" id="cd19501">
    <property type="entry name" value="RecA-like_FtsH"/>
    <property type="match status" value="1"/>
</dbReference>
<evidence type="ECO:0000256" key="2">
    <source>
        <dbReference type="ARBA" id="ARBA00010044"/>
    </source>
</evidence>
<dbReference type="FunFam" id="1.10.8.60:FF:000001">
    <property type="entry name" value="ATP-dependent zinc metalloprotease FtsH"/>
    <property type="match status" value="1"/>
</dbReference>
<dbReference type="Proteomes" id="UP000229740">
    <property type="component" value="Unassembled WGS sequence"/>
</dbReference>
<dbReference type="FunFam" id="3.40.50.300:FF:000001">
    <property type="entry name" value="ATP-dependent zinc metalloprotease FtsH"/>
    <property type="match status" value="1"/>
</dbReference>
<dbReference type="GO" id="GO:0008270">
    <property type="term" value="F:zinc ion binding"/>
    <property type="evidence" value="ECO:0007669"/>
    <property type="project" value="UniProtKB-UniRule"/>
</dbReference>
<dbReference type="HAMAP" id="MF_01458">
    <property type="entry name" value="FtsH"/>
    <property type="match status" value="1"/>
</dbReference>
<dbReference type="InterPro" id="IPR037219">
    <property type="entry name" value="Peptidase_M41-like"/>
</dbReference>
<reference evidence="19 20" key="1">
    <citation type="submission" date="2017-10" db="EMBL/GenBank/DDBJ databases">
        <title>Novel microbial diversity and functional potential in the marine mammal oral microbiome.</title>
        <authorList>
            <person name="Dudek N.K."/>
            <person name="Sun C.L."/>
            <person name="Burstein D."/>
            <person name="Kantor R.S."/>
            <person name="Aliaga Goltsman D.S."/>
            <person name="Bik E.M."/>
            <person name="Thomas B.C."/>
            <person name="Banfield J.F."/>
            <person name="Relman D.A."/>
        </authorList>
    </citation>
    <scope>NUCLEOTIDE SEQUENCE [LARGE SCALE GENOMIC DNA]</scope>
    <source>
        <strain evidence="19">DOLZORAL124_49_17</strain>
    </source>
</reference>
<keyword evidence="10 15" id="KW-0067">ATP-binding</keyword>
<dbReference type="GO" id="GO:0016887">
    <property type="term" value="F:ATP hydrolysis activity"/>
    <property type="evidence" value="ECO:0007669"/>
    <property type="project" value="UniProtKB-UniRule"/>
</dbReference>
<evidence type="ECO:0000256" key="7">
    <source>
        <dbReference type="ARBA" id="ARBA00022741"/>
    </source>
</evidence>
<evidence type="ECO:0000256" key="4">
    <source>
        <dbReference type="ARBA" id="ARBA00022670"/>
    </source>
</evidence>
<feature type="binding site" evidence="15">
    <location>
        <position position="384"/>
    </location>
    <ligand>
        <name>Zn(2+)</name>
        <dbReference type="ChEBI" id="CHEBI:29105"/>
        <note>catalytic</note>
    </ligand>
</feature>
<keyword evidence="4 15" id="KW-0645">Protease</keyword>
<dbReference type="Pfam" id="PF01434">
    <property type="entry name" value="Peptidase_M41"/>
    <property type="match status" value="1"/>
</dbReference>
<feature type="binding site" evidence="15">
    <location>
        <begin position="162"/>
        <end position="169"/>
    </location>
    <ligand>
        <name>ATP</name>
        <dbReference type="ChEBI" id="CHEBI:30616"/>
    </ligand>
</feature>
<keyword evidence="19" id="KW-0132">Cell division</keyword>
<dbReference type="InterPro" id="IPR027417">
    <property type="entry name" value="P-loop_NTPase"/>
</dbReference>
<dbReference type="SUPFAM" id="SSF140990">
    <property type="entry name" value="FtsH protease domain-like"/>
    <property type="match status" value="1"/>
</dbReference>
<evidence type="ECO:0000256" key="13">
    <source>
        <dbReference type="ARBA" id="ARBA00023136"/>
    </source>
</evidence>